<feature type="transmembrane region" description="Helical" evidence="5">
    <location>
        <begin position="82"/>
        <end position="102"/>
    </location>
</feature>
<name>A0A8I1HQS2_9CORY</name>
<dbReference type="InterPro" id="IPR050382">
    <property type="entry name" value="MFS_Na/Anion_cotransporter"/>
</dbReference>
<reference evidence="7 8" key="1">
    <citation type="submission" date="2020-12" db="EMBL/GenBank/DDBJ databases">
        <title>Draft genome sequence of the commensal strain Corynebacterium tuberculostearicum MFP09/CIP 102622 isolated from human skin.</title>
        <authorList>
            <person name="Boukerb A.M."/>
            <person name="Janvier X."/>
            <person name="Feuilloley M.G.J."/>
            <person name="Groboillot A."/>
        </authorList>
    </citation>
    <scope>NUCLEOTIDE SEQUENCE [LARGE SCALE GENOMIC DNA]</scope>
    <source>
        <strain evidence="7 8">CIP 102622</strain>
    </source>
</reference>
<accession>A0A8I1HQS2</accession>
<dbReference type="InterPro" id="IPR020846">
    <property type="entry name" value="MFS_dom"/>
</dbReference>
<keyword evidence="2 5" id="KW-0812">Transmembrane</keyword>
<dbReference type="InterPro" id="IPR036259">
    <property type="entry name" value="MFS_trans_sf"/>
</dbReference>
<comment type="subcellular location">
    <subcellularLocation>
        <location evidence="1">Cell membrane</location>
        <topology evidence="1">Multi-pass membrane protein</topology>
    </subcellularLocation>
</comment>
<feature type="transmembrane region" description="Helical" evidence="5">
    <location>
        <begin position="53"/>
        <end position="75"/>
    </location>
</feature>
<keyword evidence="4 5" id="KW-0472">Membrane</keyword>
<feature type="transmembrane region" description="Helical" evidence="5">
    <location>
        <begin position="108"/>
        <end position="129"/>
    </location>
</feature>
<evidence type="ECO:0000313" key="8">
    <source>
        <dbReference type="Proteomes" id="UP000603369"/>
    </source>
</evidence>
<dbReference type="AlphaFoldDB" id="A0A8I1HQS2"/>
<dbReference type="CDD" id="cd06174">
    <property type="entry name" value="MFS"/>
    <property type="match status" value="1"/>
</dbReference>
<gene>
    <name evidence="7" type="ORF">JDP02_02795</name>
</gene>
<dbReference type="Pfam" id="PF07690">
    <property type="entry name" value="MFS_1"/>
    <property type="match status" value="1"/>
</dbReference>
<evidence type="ECO:0000259" key="6">
    <source>
        <dbReference type="PROSITE" id="PS50850"/>
    </source>
</evidence>
<evidence type="ECO:0000256" key="3">
    <source>
        <dbReference type="ARBA" id="ARBA00022989"/>
    </source>
</evidence>
<feature type="transmembrane region" description="Helical" evidence="5">
    <location>
        <begin position="396"/>
        <end position="418"/>
    </location>
</feature>
<feature type="transmembrane region" description="Helical" evidence="5">
    <location>
        <begin position="321"/>
        <end position="342"/>
    </location>
</feature>
<dbReference type="GO" id="GO:0005886">
    <property type="term" value="C:plasma membrane"/>
    <property type="evidence" value="ECO:0007669"/>
    <property type="project" value="UniProtKB-SubCell"/>
</dbReference>
<evidence type="ECO:0000313" key="7">
    <source>
        <dbReference type="EMBL" id="MBK3427438.1"/>
    </source>
</evidence>
<dbReference type="RefSeq" id="WP_200435413.1">
    <property type="nucleotide sequence ID" value="NZ_JAEHFL010000003.1"/>
</dbReference>
<feature type="transmembrane region" description="Helical" evidence="5">
    <location>
        <begin position="296"/>
        <end position="315"/>
    </location>
</feature>
<feature type="domain" description="Major facilitator superfamily (MFS) profile" evidence="6">
    <location>
        <begin position="9"/>
        <end position="423"/>
    </location>
</feature>
<organism evidence="7 8">
    <name type="scientific">Corynebacterium tuberculostearicum</name>
    <dbReference type="NCBI Taxonomy" id="38304"/>
    <lineage>
        <taxon>Bacteria</taxon>
        <taxon>Bacillati</taxon>
        <taxon>Actinomycetota</taxon>
        <taxon>Actinomycetes</taxon>
        <taxon>Mycobacteriales</taxon>
        <taxon>Corynebacteriaceae</taxon>
        <taxon>Corynebacterium</taxon>
    </lineage>
</organism>
<dbReference type="GO" id="GO:0022857">
    <property type="term" value="F:transmembrane transporter activity"/>
    <property type="evidence" value="ECO:0007669"/>
    <property type="project" value="InterPro"/>
</dbReference>
<protein>
    <submittedName>
        <fullName evidence="7">MFS transporter</fullName>
    </submittedName>
</protein>
<evidence type="ECO:0000256" key="1">
    <source>
        <dbReference type="ARBA" id="ARBA00004651"/>
    </source>
</evidence>
<comment type="caution">
    <text evidence="7">The sequence shown here is derived from an EMBL/GenBank/DDBJ whole genome shotgun (WGS) entry which is preliminary data.</text>
</comment>
<dbReference type="PANTHER" id="PTHR11662">
    <property type="entry name" value="SOLUTE CARRIER FAMILY 17"/>
    <property type="match status" value="1"/>
</dbReference>
<feature type="transmembrane region" description="Helical" evidence="5">
    <location>
        <begin position="12"/>
        <end position="33"/>
    </location>
</feature>
<keyword evidence="3 5" id="KW-1133">Transmembrane helix</keyword>
<dbReference type="PANTHER" id="PTHR11662:SF399">
    <property type="entry name" value="FI19708P1-RELATED"/>
    <property type="match status" value="1"/>
</dbReference>
<proteinExistence type="predicted"/>
<sequence length="435" mass="46225">MSQPNPREVITTQALSIWVAAMAVYLVAITGRTSFGVAGLDAIERFDVDAGRIAVFTSVQLGVYALAQIPTGILIDKFGPRLLLVVGAVIMGVGQVVLGFTTSYGVAIAARVLIGAGDATAFLSVMRILPYWFPLHRTPMFTQVTSSLGQMGQFISAVPFLWLLGAAGWTAAFVTLGAVGILVAIAAIVAVADSPEKLGIIPTEKEPPNSQATSIPARLKVVFRSPVAWQAYFIHYIGMLPLIVFVMLWGMPMMTQGMEMSKAKSSLVLTLLAVFLVFVGPLHGKISSRAQHVRPWLSLGFVAVHVLAWLLFFAFGTDSGLAAILVVSFITALCTPTANYGFDIVRERMDRSVVATATGLGNMGGFTSGMLGAQLFGMVLDHSSDAPDYSMPDFTAAAAAVLAVWVVGMIGVVITHFLRRRVGEDGPSVTIVEVS</sequence>
<feature type="transmembrane region" description="Helical" evidence="5">
    <location>
        <begin position="266"/>
        <end position="284"/>
    </location>
</feature>
<dbReference type="EMBL" id="JAEHFL010000003">
    <property type="protein sequence ID" value="MBK3427438.1"/>
    <property type="molecule type" value="Genomic_DNA"/>
</dbReference>
<feature type="transmembrane region" description="Helical" evidence="5">
    <location>
        <begin position="233"/>
        <end position="254"/>
    </location>
</feature>
<dbReference type="InterPro" id="IPR011701">
    <property type="entry name" value="MFS"/>
</dbReference>
<keyword evidence="8" id="KW-1185">Reference proteome</keyword>
<evidence type="ECO:0000256" key="4">
    <source>
        <dbReference type="ARBA" id="ARBA00023136"/>
    </source>
</evidence>
<dbReference type="SUPFAM" id="SSF103473">
    <property type="entry name" value="MFS general substrate transporter"/>
    <property type="match status" value="1"/>
</dbReference>
<evidence type="ECO:0000256" key="2">
    <source>
        <dbReference type="ARBA" id="ARBA00022692"/>
    </source>
</evidence>
<dbReference type="Gene3D" id="1.20.1250.20">
    <property type="entry name" value="MFS general substrate transporter like domains"/>
    <property type="match status" value="2"/>
</dbReference>
<feature type="transmembrane region" description="Helical" evidence="5">
    <location>
        <begin position="354"/>
        <end position="376"/>
    </location>
</feature>
<dbReference type="PROSITE" id="PS50850">
    <property type="entry name" value="MFS"/>
    <property type="match status" value="1"/>
</dbReference>
<feature type="transmembrane region" description="Helical" evidence="5">
    <location>
        <begin position="169"/>
        <end position="192"/>
    </location>
</feature>
<dbReference type="Proteomes" id="UP000603369">
    <property type="component" value="Unassembled WGS sequence"/>
</dbReference>
<evidence type="ECO:0000256" key="5">
    <source>
        <dbReference type="SAM" id="Phobius"/>
    </source>
</evidence>